<dbReference type="Gene3D" id="3.40.50.300">
    <property type="entry name" value="P-loop containing nucleotide triphosphate hydrolases"/>
    <property type="match status" value="1"/>
</dbReference>
<keyword evidence="8" id="KW-0311">Gluconate utilization</keyword>
<reference evidence="11" key="2">
    <citation type="submission" date="2020-09" db="EMBL/GenBank/DDBJ databases">
        <authorList>
            <person name="Sun Q."/>
            <person name="Zhou Y."/>
        </authorList>
    </citation>
    <scope>NUCLEOTIDE SEQUENCE</scope>
    <source>
        <strain evidence="11">CGMCC 1.15880</strain>
    </source>
</reference>
<dbReference type="PANTHER" id="PTHR43442">
    <property type="entry name" value="GLUCONOKINASE-RELATED"/>
    <property type="match status" value="1"/>
</dbReference>
<dbReference type="EC" id="2.7.1.12" evidence="3 10"/>
<comment type="pathway">
    <text evidence="1">Carbohydrate acid metabolism.</text>
</comment>
<protein>
    <recommendedName>
        <fullName evidence="3 10">Gluconokinase</fullName>
        <ecNumber evidence="3 10">2.7.1.12</ecNumber>
    </recommendedName>
</protein>
<proteinExistence type="inferred from homology"/>
<dbReference type="GO" id="GO:0005524">
    <property type="term" value="F:ATP binding"/>
    <property type="evidence" value="ECO:0007669"/>
    <property type="project" value="UniProtKB-KW"/>
</dbReference>
<evidence type="ECO:0000313" key="11">
    <source>
        <dbReference type="EMBL" id="GGA31232.1"/>
    </source>
</evidence>
<evidence type="ECO:0000256" key="9">
    <source>
        <dbReference type="ARBA" id="ARBA00048090"/>
    </source>
</evidence>
<dbReference type="GO" id="GO:0005737">
    <property type="term" value="C:cytoplasm"/>
    <property type="evidence" value="ECO:0007669"/>
    <property type="project" value="TreeGrafter"/>
</dbReference>
<sequence>MIDCFVIMGVSGCGKSSIGTTLAAQIDARFVDADDLHPQDNISKMAAGIALTDADRTPWLETVGRAFAQTDGALVIACSALKRSYRDTIRDTATRPVAFLHLDGTQTVIADRLGGRRDHFMPTKLLDSQFAALEPLESDETGTRVKIDQTPPAIVNELVAHLKKEPI</sequence>
<dbReference type="Proteomes" id="UP000628017">
    <property type="component" value="Unassembled WGS sequence"/>
</dbReference>
<dbReference type="InterPro" id="IPR006001">
    <property type="entry name" value="Therm_gnt_kin"/>
</dbReference>
<evidence type="ECO:0000256" key="1">
    <source>
        <dbReference type="ARBA" id="ARBA00004761"/>
    </source>
</evidence>
<dbReference type="GO" id="GO:0046316">
    <property type="term" value="F:gluconokinase activity"/>
    <property type="evidence" value="ECO:0007669"/>
    <property type="project" value="UniProtKB-EC"/>
</dbReference>
<evidence type="ECO:0000256" key="10">
    <source>
        <dbReference type="RuleBase" id="RU363066"/>
    </source>
</evidence>
<reference evidence="11" key="1">
    <citation type="journal article" date="2014" name="Int. J. Syst. Evol. Microbiol.">
        <title>Complete genome sequence of Corynebacterium casei LMG S-19264T (=DSM 44701T), isolated from a smear-ripened cheese.</title>
        <authorList>
            <consortium name="US DOE Joint Genome Institute (JGI-PGF)"/>
            <person name="Walter F."/>
            <person name="Albersmeier A."/>
            <person name="Kalinowski J."/>
            <person name="Ruckert C."/>
        </authorList>
    </citation>
    <scope>NUCLEOTIDE SEQUENCE</scope>
    <source>
        <strain evidence="11">CGMCC 1.15880</strain>
    </source>
</reference>
<evidence type="ECO:0000256" key="2">
    <source>
        <dbReference type="ARBA" id="ARBA00008420"/>
    </source>
</evidence>
<dbReference type="RefSeq" id="WP_229678625.1">
    <property type="nucleotide sequence ID" value="NZ_BMKA01000008.1"/>
</dbReference>
<name>A0A916R1V6_9RHOB</name>
<dbReference type="NCBIfam" id="TIGR01313">
    <property type="entry name" value="therm_gnt_kin"/>
    <property type="match status" value="1"/>
</dbReference>
<dbReference type="CDD" id="cd02021">
    <property type="entry name" value="GntK"/>
    <property type="match status" value="1"/>
</dbReference>
<organism evidence="11 12">
    <name type="scientific">Neptunicoccus cionae</name>
    <dbReference type="NCBI Taxonomy" id="2035344"/>
    <lineage>
        <taxon>Bacteria</taxon>
        <taxon>Pseudomonadati</taxon>
        <taxon>Pseudomonadota</taxon>
        <taxon>Alphaproteobacteria</taxon>
        <taxon>Rhodobacterales</taxon>
        <taxon>Paracoccaceae</taxon>
        <taxon>Neptunicoccus</taxon>
    </lineage>
</organism>
<accession>A0A916R1V6</accession>
<dbReference type="AlphaFoldDB" id="A0A916R1V6"/>
<dbReference type="InterPro" id="IPR027417">
    <property type="entry name" value="P-loop_NTPase"/>
</dbReference>
<dbReference type="GO" id="GO:0019521">
    <property type="term" value="P:D-gluconate metabolic process"/>
    <property type="evidence" value="ECO:0007669"/>
    <property type="project" value="UniProtKB-KW"/>
</dbReference>
<dbReference type="PANTHER" id="PTHR43442:SF3">
    <property type="entry name" value="GLUCONOKINASE-RELATED"/>
    <property type="match status" value="1"/>
</dbReference>
<evidence type="ECO:0000256" key="6">
    <source>
        <dbReference type="ARBA" id="ARBA00022777"/>
    </source>
</evidence>
<comment type="caution">
    <text evidence="11">The sequence shown here is derived from an EMBL/GenBank/DDBJ whole genome shotgun (WGS) entry which is preliminary data.</text>
</comment>
<keyword evidence="5 10" id="KW-0547">Nucleotide-binding</keyword>
<keyword evidence="7 10" id="KW-0067">ATP-binding</keyword>
<evidence type="ECO:0000313" key="12">
    <source>
        <dbReference type="Proteomes" id="UP000628017"/>
    </source>
</evidence>
<evidence type="ECO:0000256" key="8">
    <source>
        <dbReference type="ARBA" id="ARBA00023064"/>
    </source>
</evidence>
<dbReference type="EMBL" id="BMKA01000008">
    <property type="protein sequence ID" value="GGA31232.1"/>
    <property type="molecule type" value="Genomic_DNA"/>
</dbReference>
<evidence type="ECO:0000256" key="7">
    <source>
        <dbReference type="ARBA" id="ARBA00022840"/>
    </source>
</evidence>
<keyword evidence="4 10" id="KW-0808">Transferase</keyword>
<dbReference type="SUPFAM" id="SSF52540">
    <property type="entry name" value="P-loop containing nucleoside triphosphate hydrolases"/>
    <property type="match status" value="1"/>
</dbReference>
<keyword evidence="6 10" id="KW-0418">Kinase</keyword>
<keyword evidence="12" id="KW-1185">Reference proteome</keyword>
<comment type="catalytic activity">
    <reaction evidence="9 10">
        <text>D-gluconate + ATP = 6-phospho-D-gluconate + ADP + H(+)</text>
        <dbReference type="Rhea" id="RHEA:19433"/>
        <dbReference type="ChEBI" id="CHEBI:15378"/>
        <dbReference type="ChEBI" id="CHEBI:18391"/>
        <dbReference type="ChEBI" id="CHEBI:30616"/>
        <dbReference type="ChEBI" id="CHEBI:58759"/>
        <dbReference type="ChEBI" id="CHEBI:456216"/>
        <dbReference type="EC" id="2.7.1.12"/>
    </reaction>
</comment>
<dbReference type="FunFam" id="3.40.50.300:FF:000522">
    <property type="entry name" value="Gluconokinase"/>
    <property type="match status" value="1"/>
</dbReference>
<gene>
    <name evidence="11" type="primary">idnK</name>
    <name evidence="11" type="ORF">GCM10011498_35540</name>
</gene>
<evidence type="ECO:0000256" key="4">
    <source>
        <dbReference type="ARBA" id="ARBA00022679"/>
    </source>
</evidence>
<dbReference type="Pfam" id="PF01202">
    <property type="entry name" value="SKI"/>
    <property type="match status" value="1"/>
</dbReference>
<comment type="similarity">
    <text evidence="2 10">Belongs to the gluconokinase GntK/GntV family.</text>
</comment>
<dbReference type="InterPro" id="IPR031322">
    <property type="entry name" value="Shikimate/glucono_kinase"/>
</dbReference>
<evidence type="ECO:0000256" key="3">
    <source>
        <dbReference type="ARBA" id="ARBA00012054"/>
    </source>
</evidence>
<evidence type="ECO:0000256" key="5">
    <source>
        <dbReference type="ARBA" id="ARBA00022741"/>
    </source>
</evidence>